<evidence type="ECO:0000313" key="1">
    <source>
        <dbReference type="EMBL" id="AKM33185.3"/>
    </source>
</evidence>
<dbReference type="EMBL" id="CP011808">
    <property type="protein sequence ID" value="AKM33185.3"/>
    <property type="molecule type" value="Genomic_DNA"/>
</dbReference>
<accession>A0A0H3WZW8</accession>
<organism evidence="1 2">
    <name type="scientific">Pandoraea faecigallinarum</name>
    <dbReference type="NCBI Taxonomy" id="656179"/>
    <lineage>
        <taxon>Bacteria</taxon>
        <taxon>Pseudomonadati</taxon>
        <taxon>Pseudomonadota</taxon>
        <taxon>Betaproteobacteria</taxon>
        <taxon>Burkholderiales</taxon>
        <taxon>Burkholderiaceae</taxon>
        <taxon>Pandoraea</taxon>
    </lineage>
</organism>
<keyword evidence="1" id="KW-0614">Plasmid</keyword>
<name>A0A0H3WZW8_9BURK</name>
<gene>
    <name evidence="1" type="ORF">AB870_23405</name>
</gene>
<keyword evidence="2" id="KW-1185">Reference proteome</keyword>
<evidence type="ECO:0000313" key="2">
    <source>
        <dbReference type="Proteomes" id="UP000035651"/>
    </source>
</evidence>
<sequence length="98" mass="10414">MQPEDMMPLVGARSPSEGEQLQMAVVFAFAYRGFRVLCTALPDTGGGFRATARVSSLTAGVSHEDQAITVHGGLYREASSAIEGASSLARMWVDGHQN</sequence>
<proteinExistence type="predicted"/>
<dbReference type="AlphaFoldDB" id="A0A0H3WZW8"/>
<reference evidence="1" key="1">
    <citation type="submission" date="2016-06" db="EMBL/GenBank/DDBJ databases">
        <title>Complete Genome Sequence of Pandoraea faecigallinarum DSM-23572.</title>
        <authorList>
            <person name="Yong D."/>
            <person name="Ee R."/>
            <person name="Lim Y.-L."/>
            <person name="Yin W.-F."/>
            <person name="Chan K.-G."/>
        </authorList>
    </citation>
    <scope>NUCLEOTIDE SEQUENCE</scope>
    <source>
        <strain evidence="1">DSM 23572</strain>
        <plasmid evidence="1">pPF72-1</plasmid>
    </source>
</reference>
<dbReference type="Proteomes" id="UP000035651">
    <property type="component" value="Plasmid pPF72-1"/>
</dbReference>
<protein>
    <submittedName>
        <fullName evidence="1">Uncharacterized protein</fullName>
    </submittedName>
</protein>
<geneLocation type="plasmid" evidence="1 2">
    <name>pPF72-1</name>
</geneLocation>
<dbReference type="KEGG" id="pfg:AB870_23405"/>